<dbReference type="HOGENOM" id="CLU_1906244_0_0_1"/>
<evidence type="ECO:0000313" key="2">
    <source>
        <dbReference type="EMBL" id="EFQ98681.1"/>
    </source>
</evidence>
<name>E5R2M3_ARTGP</name>
<dbReference type="GeneID" id="10032968"/>
<evidence type="ECO:0000313" key="3">
    <source>
        <dbReference type="Proteomes" id="UP000002669"/>
    </source>
</evidence>
<evidence type="ECO:0000256" key="1">
    <source>
        <dbReference type="SAM" id="MobiDB-lite"/>
    </source>
</evidence>
<accession>E5R2M3</accession>
<keyword evidence="3" id="KW-1185">Reference proteome</keyword>
<reference evidence="3" key="1">
    <citation type="journal article" date="2012" name="MBio">
        <title>Comparative genome analysis of Trichophyton rubrum and related dermatophytes reveals candidate genes involved in infection.</title>
        <authorList>
            <person name="Martinez D.A."/>
            <person name="Oliver B.G."/>
            <person name="Graeser Y."/>
            <person name="Goldberg J.M."/>
            <person name="Li W."/>
            <person name="Martinez-Rossi N.M."/>
            <person name="Monod M."/>
            <person name="Shelest E."/>
            <person name="Barton R.C."/>
            <person name="Birch E."/>
            <person name="Brakhage A.A."/>
            <person name="Chen Z."/>
            <person name="Gurr S.J."/>
            <person name="Heiman D."/>
            <person name="Heitman J."/>
            <person name="Kosti I."/>
            <person name="Rossi A."/>
            <person name="Saif S."/>
            <person name="Samalova M."/>
            <person name="Saunders C.W."/>
            <person name="Shea T."/>
            <person name="Summerbell R.C."/>
            <person name="Xu J."/>
            <person name="Young S."/>
            <person name="Zeng Q."/>
            <person name="Birren B.W."/>
            <person name="Cuomo C.A."/>
            <person name="White T.C."/>
        </authorList>
    </citation>
    <scope>NUCLEOTIDE SEQUENCE [LARGE SCALE GENOMIC DNA]</scope>
    <source>
        <strain evidence="3">ATCC MYA-4604 / CBS 118893</strain>
    </source>
</reference>
<feature type="compositionally biased region" description="Basic residues" evidence="1">
    <location>
        <begin position="32"/>
        <end position="57"/>
    </location>
</feature>
<proteinExistence type="predicted"/>
<dbReference type="InParanoid" id="E5R2M3"/>
<dbReference type="Proteomes" id="UP000002669">
    <property type="component" value="Unassembled WGS sequence"/>
</dbReference>
<feature type="region of interest" description="Disordered" evidence="1">
    <location>
        <begin position="31"/>
        <end position="62"/>
    </location>
</feature>
<protein>
    <submittedName>
        <fullName evidence="2">Uncharacterized protein</fullName>
    </submittedName>
</protein>
<dbReference type="EMBL" id="DS989822">
    <property type="protein sequence ID" value="EFQ98681.1"/>
    <property type="molecule type" value="Genomic_DNA"/>
</dbReference>
<dbReference type="RefSeq" id="XP_003177633.1">
    <property type="nucleotide sequence ID" value="XM_003177585.1"/>
</dbReference>
<dbReference type="VEuPathDB" id="FungiDB:MGYG_08944"/>
<organism evidence="3">
    <name type="scientific">Arthroderma gypseum (strain ATCC MYA-4604 / CBS 118893)</name>
    <name type="common">Microsporum gypseum</name>
    <dbReference type="NCBI Taxonomy" id="535722"/>
    <lineage>
        <taxon>Eukaryota</taxon>
        <taxon>Fungi</taxon>
        <taxon>Dikarya</taxon>
        <taxon>Ascomycota</taxon>
        <taxon>Pezizomycotina</taxon>
        <taxon>Eurotiomycetes</taxon>
        <taxon>Eurotiomycetidae</taxon>
        <taxon>Onygenales</taxon>
        <taxon>Arthrodermataceae</taxon>
        <taxon>Nannizzia</taxon>
    </lineage>
</organism>
<dbReference type="AlphaFoldDB" id="E5R2M3"/>
<gene>
    <name evidence="2" type="ORF">MGYG_08944</name>
</gene>
<sequence>MARNVAPPLEDGYKRPKIRQYDCEKIAQGGFARRRKKPYSVKRQNKRERQRKRRKRKNKEEGRLKLIDFSTVVPASRVKLSPSLPVAGYEGKRPMSMPEVVIVLSAFLWARDPEIQRYTRHAHEGIITRNGRE</sequence>